<sequence length="411" mass="43981">MNPQEHAHLPTRRNLLLGAGALFAWPYVPKVWAASGRDPRFLVVVLRGGLDGLSAVMPVGDPQFAAIRSDFKLSPTHTPFRLDPLFSLNPAMPNLADLYAKREATLFHAVATPYRARSHFDAQEVLENGMTRSSTGVDTGWLNRALSLIPKAKGIELRPTKALSVSATTPLILRGPAQVETWQPQTMPYASADTLMRLQALYDDKDQALANALREGVQVDDFIASDPSMAAMGKQPLKGPNSFASAARAAASLMAPVTGPRIAVMNFDGWDTHSSQGPYEGRLAKNLASLDAGMAAIKEGLGASWAQTSVLIVTEFGRTVHVNGSSGTDHGTATVAFLVGGAVAGGRVIADWPSLKESALFEGRDLAPTTDLRAVMKGLLIDQFGFEEKVLSEKVFPGSEKAPGMRDLIRA</sequence>
<dbReference type="PANTHER" id="PTHR43737:SF1">
    <property type="entry name" value="DUF1501 DOMAIN-CONTAINING PROTEIN"/>
    <property type="match status" value="1"/>
</dbReference>
<name>A0A679J4P0_9HYPH</name>
<dbReference type="InterPro" id="IPR010869">
    <property type="entry name" value="DUF1501"/>
</dbReference>
<protein>
    <recommendedName>
        <fullName evidence="2">Sulfatase N-terminal domain-containing protein</fullName>
    </recommendedName>
</protein>
<dbReference type="PANTHER" id="PTHR43737">
    <property type="entry name" value="BLL7424 PROTEIN"/>
    <property type="match status" value="1"/>
</dbReference>
<reference evidence="1" key="1">
    <citation type="submission" date="2019-12" db="EMBL/GenBank/DDBJ databases">
        <authorList>
            <person name="Cremers G."/>
        </authorList>
    </citation>
    <scope>NUCLEOTIDE SEQUENCE</scope>
    <source>
        <strain evidence="1">Mbul1</strain>
    </source>
</reference>
<proteinExistence type="predicted"/>
<accession>A0A679J4P0</accession>
<dbReference type="AlphaFoldDB" id="A0A679J4P0"/>
<organism evidence="1">
    <name type="scientific">Methylobacterium bullatum</name>
    <dbReference type="NCBI Taxonomy" id="570505"/>
    <lineage>
        <taxon>Bacteria</taxon>
        <taxon>Pseudomonadati</taxon>
        <taxon>Pseudomonadota</taxon>
        <taxon>Alphaproteobacteria</taxon>
        <taxon>Hyphomicrobiales</taxon>
        <taxon>Methylobacteriaceae</taxon>
        <taxon>Methylobacterium</taxon>
    </lineage>
</organism>
<gene>
    <name evidence="1" type="ORF">MBUL_02721</name>
</gene>
<dbReference type="Pfam" id="PF07394">
    <property type="entry name" value="DUF1501"/>
    <property type="match status" value="1"/>
</dbReference>
<evidence type="ECO:0000313" key="1">
    <source>
        <dbReference type="EMBL" id="CAA2104472.1"/>
    </source>
</evidence>
<evidence type="ECO:0008006" key="2">
    <source>
        <dbReference type="Google" id="ProtNLM"/>
    </source>
</evidence>
<dbReference type="EMBL" id="LR743504">
    <property type="protein sequence ID" value="CAA2104472.1"/>
    <property type="molecule type" value="Genomic_DNA"/>
</dbReference>